<name>A0AA88AJZ9_FICCA</name>
<reference evidence="2" key="1">
    <citation type="submission" date="2023-07" db="EMBL/GenBank/DDBJ databases">
        <title>draft genome sequence of fig (Ficus carica).</title>
        <authorList>
            <person name="Takahashi T."/>
            <person name="Nishimura K."/>
        </authorList>
    </citation>
    <scope>NUCLEOTIDE SEQUENCE</scope>
</reference>
<gene>
    <name evidence="2" type="ORF">TIFTF001_016703</name>
</gene>
<keyword evidence="3" id="KW-1185">Reference proteome</keyword>
<evidence type="ECO:0000313" key="2">
    <source>
        <dbReference type="EMBL" id="GMN47518.1"/>
    </source>
</evidence>
<feature type="region of interest" description="Disordered" evidence="1">
    <location>
        <begin position="1"/>
        <end position="59"/>
    </location>
</feature>
<evidence type="ECO:0000313" key="3">
    <source>
        <dbReference type="Proteomes" id="UP001187192"/>
    </source>
</evidence>
<proteinExistence type="predicted"/>
<dbReference type="Proteomes" id="UP001187192">
    <property type="component" value="Unassembled WGS sequence"/>
</dbReference>
<protein>
    <submittedName>
        <fullName evidence="2">Uncharacterized protein</fullName>
    </submittedName>
</protein>
<feature type="compositionally biased region" description="Polar residues" evidence="1">
    <location>
        <begin position="25"/>
        <end position="48"/>
    </location>
</feature>
<evidence type="ECO:0000256" key="1">
    <source>
        <dbReference type="SAM" id="MobiDB-lite"/>
    </source>
</evidence>
<sequence length="59" mass="6352">MSANQQSPMSVGHWSPKLAGRRRSVSNADQSSVASLQHQPIVSCQSSAPAGHWSSKRFC</sequence>
<dbReference type="EMBL" id="BTGU01000025">
    <property type="protein sequence ID" value="GMN47518.1"/>
    <property type="molecule type" value="Genomic_DNA"/>
</dbReference>
<accession>A0AA88AJZ9</accession>
<comment type="caution">
    <text evidence="2">The sequence shown here is derived from an EMBL/GenBank/DDBJ whole genome shotgun (WGS) entry which is preliminary data.</text>
</comment>
<dbReference type="AlphaFoldDB" id="A0AA88AJZ9"/>
<organism evidence="2 3">
    <name type="scientific">Ficus carica</name>
    <name type="common">Common fig</name>
    <dbReference type="NCBI Taxonomy" id="3494"/>
    <lineage>
        <taxon>Eukaryota</taxon>
        <taxon>Viridiplantae</taxon>
        <taxon>Streptophyta</taxon>
        <taxon>Embryophyta</taxon>
        <taxon>Tracheophyta</taxon>
        <taxon>Spermatophyta</taxon>
        <taxon>Magnoliopsida</taxon>
        <taxon>eudicotyledons</taxon>
        <taxon>Gunneridae</taxon>
        <taxon>Pentapetalae</taxon>
        <taxon>rosids</taxon>
        <taxon>fabids</taxon>
        <taxon>Rosales</taxon>
        <taxon>Moraceae</taxon>
        <taxon>Ficeae</taxon>
        <taxon>Ficus</taxon>
    </lineage>
</organism>